<dbReference type="EMBL" id="JAGGKG010000011">
    <property type="protein sequence ID" value="MBP1905857.1"/>
    <property type="molecule type" value="Genomic_DNA"/>
</dbReference>
<accession>A0ABS4FTF3</accession>
<evidence type="ECO:0000313" key="1">
    <source>
        <dbReference type="EMBL" id="MBP1905857.1"/>
    </source>
</evidence>
<keyword evidence="2" id="KW-1185">Reference proteome</keyword>
<dbReference type="Proteomes" id="UP001519272">
    <property type="component" value="Unassembled WGS sequence"/>
</dbReference>
<comment type="caution">
    <text evidence="1">The sequence shown here is derived from an EMBL/GenBank/DDBJ whole genome shotgun (WGS) entry which is preliminary data.</text>
</comment>
<protein>
    <submittedName>
        <fullName evidence="1">Uncharacterized protein</fullName>
    </submittedName>
</protein>
<dbReference type="RefSeq" id="WP_210089478.1">
    <property type="nucleotide sequence ID" value="NZ_JAGGKG010000011.1"/>
</dbReference>
<proteinExistence type="predicted"/>
<organism evidence="1 2">
    <name type="scientific">Paenibacillus turicensis</name>
    <dbReference type="NCBI Taxonomy" id="160487"/>
    <lineage>
        <taxon>Bacteria</taxon>
        <taxon>Bacillati</taxon>
        <taxon>Bacillota</taxon>
        <taxon>Bacilli</taxon>
        <taxon>Bacillales</taxon>
        <taxon>Paenibacillaceae</taxon>
        <taxon>Paenibacillus</taxon>
    </lineage>
</organism>
<reference evidence="1 2" key="1">
    <citation type="submission" date="2021-03" db="EMBL/GenBank/DDBJ databases">
        <title>Genomic Encyclopedia of Type Strains, Phase IV (KMG-IV): sequencing the most valuable type-strain genomes for metagenomic binning, comparative biology and taxonomic classification.</title>
        <authorList>
            <person name="Goeker M."/>
        </authorList>
    </citation>
    <scope>NUCLEOTIDE SEQUENCE [LARGE SCALE GENOMIC DNA]</scope>
    <source>
        <strain evidence="1 2">DSM 14349</strain>
    </source>
</reference>
<name>A0ABS4FTF3_9BACL</name>
<sequence>MNRYTILIKNLLNKSPSKRNEQIIMNFSREYNIPIDIVMSIYSIETTFRPNWFRLIEYLSLFKNILLRVIGIRKTLSNITIGKFQIGLGVIRQFTTGNVDSHERQLKLNKTEIFRLLSFCFGNKYYMVSVWWINLIHLEAMCLIKNENRSIRYIGTKYNGDISYGYLLEDLVKSRKISLYIS</sequence>
<evidence type="ECO:0000313" key="2">
    <source>
        <dbReference type="Proteomes" id="UP001519272"/>
    </source>
</evidence>
<gene>
    <name evidence="1" type="ORF">J2Z32_002505</name>
</gene>